<protein>
    <submittedName>
        <fullName evidence="2">Uncharacterized protein</fullName>
    </submittedName>
</protein>
<reference evidence="2" key="1">
    <citation type="submission" date="2023-10" db="EMBL/GenBank/DDBJ databases">
        <title>Genome assembly of Pristionchus species.</title>
        <authorList>
            <person name="Yoshida K."/>
            <person name="Sommer R.J."/>
        </authorList>
    </citation>
    <scope>NUCLEOTIDE SEQUENCE</scope>
    <source>
        <strain evidence="2">RS0144</strain>
    </source>
</reference>
<keyword evidence="1" id="KW-1133">Transmembrane helix</keyword>
<evidence type="ECO:0000256" key="1">
    <source>
        <dbReference type="SAM" id="Phobius"/>
    </source>
</evidence>
<name>A0AAV5UBG7_9BILA</name>
<keyword evidence="1" id="KW-0472">Membrane</keyword>
<dbReference type="Proteomes" id="UP001432027">
    <property type="component" value="Unassembled WGS sequence"/>
</dbReference>
<accession>A0AAV5UBG7</accession>
<organism evidence="2 3">
    <name type="scientific">Pristionchus entomophagus</name>
    <dbReference type="NCBI Taxonomy" id="358040"/>
    <lineage>
        <taxon>Eukaryota</taxon>
        <taxon>Metazoa</taxon>
        <taxon>Ecdysozoa</taxon>
        <taxon>Nematoda</taxon>
        <taxon>Chromadorea</taxon>
        <taxon>Rhabditida</taxon>
        <taxon>Rhabditina</taxon>
        <taxon>Diplogasteromorpha</taxon>
        <taxon>Diplogasteroidea</taxon>
        <taxon>Neodiplogasteridae</taxon>
        <taxon>Pristionchus</taxon>
    </lineage>
</organism>
<feature type="non-terminal residue" evidence="2">
    <location>
        <position position="1"/>
    </location>
</feature>
<gene>
    <name evidence="2" type="ORF">PENTCL1PPCAC_26212</name>
</gene>
<feature type="transmembrane region" description="Helical" evidence="1">
    <location>
        <begin position="128"/>
        <end position="147"/>
    </location>
</feature>
<dbReference type="AlphaFoldDB" id="A0AAV5UBG7"/>
<evidence type="ECO:0000313" key="2">
    <source>
        <dbReference type="EMBL" id="GMT04038.1"/>
    </source>
</evidence>
<sequence length="205" mass="23142">ANSSPFSQMFVFYDCLWKVSIAFLSVTFTGFRIVEFLSSSIVDIDATKNMAFYSQSIHIVTALLFVISLLSRNTFVTVLTIATLICQSVFTYKHYFARECTSLEVSFTGANGCTNVDAYFEAYNRELFSMYMFAVAAVISILCMMLYMNYLEESFQKVTSMIDPTSIYGPDHPKTSVVSIPSNWSGKRDLLVLRSQRRDSGNFSA</sequence>
<keyword evidence="1" id="KW-0812">Transmembrane</keyword>
<proteinExistence type="predicted"/>
<comment type="caution">
    <text evidence="2">The sequence shown here is derived from an EMBL/GenBank/DDBJ whole genome shotgun (WGS) entry which is preliminary data.</text>
</comment>
<evidence type="ECO:0000313" key="3">
    <source>
        <dbReference type="Proteomes" id="UP001432027"/>
    </source>
</evidence>
<keyword evidence="3" id="KW-1185">Reference proteome</keyword>
<feature type="transmembrane region" description="Helical" evidence="1">
    <location>
        <begin position="20"/>
        <end position="38"/>
    </location>
</feature>
<dbReference type="EMBL" id="BTSX01000006">
    <property type="protein sequence ID" value="GMT04038.1"/>
    <property type="molecule type" value="Genomic_DNA"/>
</dbReference>